<dbReference type="SMART" id="SM00317">
    <property type="entry name" value="SET"/>
    <property type="match status" value="1"/>
</dbReference>
<name>A0AA38UD97_9AGAR</name>
<dbReference type="InterPro" id="IPR001214">
    <property type="entry name" value="SET_dom"/>
</dbReference>
<keyword evidence="6" id="KW-0479">Metal-binding</keyword>
<dbReference type="GO" id="GO:0032259">
    <property type="term" value="P:methylation"/>
    <property type="evidence" value="ECO:0007669"/>
    <property type="project" value="UniProtKB-KW"/>
</dbReference>
<dbReference type="InterPro" id="IPR003616">
    <property type="entry name" value="Post-SET_dom"/>
</dbReference>
<evidence type="ECO:0000256" key="1">
    <source>
        <dbReference type="ARBA" id="ARBA00004286"/>
    </source>
</evidence>
<dbReference type="Proteomes" id="UP001163846">
    <property type="component" value="Unassembled WGS sequence"/>
</dbReference>
<evidence type="ECO:0000256" key="5">
    <source>
        <dbReference type="ARBA" id="ARBA00022691"/>
    </source>
</evidence>
<dbReference type="SUPFAM" id="SSF82199">
    <property type="entry name" value="SET domain"/>
    <property type="match status" value="1"/>
</dbReference>
<proteinExistence type="predicted"/>
<organism evidence="11 12">
    <name type="scientific">Lentinula raphanica</name>
    <dbReference type="NCBI Taxonomy" id="153919"/>
    <lineage>
        <taxon>Eukaryota</taxon>
        <taxon>Fungi</taxon>
        <taxon>Dikarya</taxon>
        <taxon>Basidiomycota</taxon>
        <taxon>Agaricomycotina</taxon>
        <taxon>Agaricomycetes</taxon>
        <taxon>Agaricomycetidae</taxon>
        <taxon>Agaricales</taxon>
        <taxon>Marasmiineae</taxon>
        <taxon>Omphalotaceae</taxon>
        <taxon>Lentinula</taxon>
    </lineage>
</organism>
<evidence type="ECO:0000256" key="3">
    <source>
        <dbReference type="ARBA" id="ARBA00022603"/>
    </source>
</evidence>
<evidence type="ECO:0000256" key="8">
    <source>
        <dbReference type="SAM" id="MobiDB-lite"/>
    </source>
</evidence>
<keyword evidence="2" id="KW-0158">Chromosome</keyword>
<feature type="compositionally biased region" description="Basic and acidic residues" evidence="8">
    <location>
        <begin position="344"/>
        <end position="353"/>
    </location>
</feature>
<evidence type="ECO:0000256" key="6">
    <source>
        <dbReference type="ARBA" id="ARBA00022723"/>
    </source>
</evidence>
<dbReference type="Pfam" id="PF00856">
    <property type="entry name" value="SET"/>
    <property type="match status" value="1"/>
</dbReference>
<dbReference type="GO" id="GO:0046872">
    <property type="term" value="F:metal ion binding"/>
    <property type="evidence" value="ECO:0007669"/>
    <property type="project" value="UniProtKB-KW"/>
</dbReference>
<dbReference type="Gene3D" id="2.170.270.10">
    <property type="entry name" value="SET domain"/>
    <property type="match status" value="1"/>
</dbReference>
<dbReference type="PROSITE" id="PS50868">
    <property type="entry name" value="POST_SET"/>
    <property type="match status" value="1"/>
</dbReference>
<dbReference type="PANTHER" id="PTHR46223">
    <property type="entry name" value="HISTONE-LYSINE N-METHYLTRANSFERASE SUV39H"/>
    <property type="match status" value="1"/>
</dbReference>
<dbReference type="GO" id="GO:0005694">
    <property type="term" value="C:chromosome"/>
    <property type="evidence" value="ECO:0007669"/>
    <property type="project" value="UniProtKB-SubCell"/>
</dbReference>
<dbReference type="EMBL" id="MU806247">
    <property type="protein sequence ID" value="KAJ3837421.1"/>
    <property type="molecule type" value="Genomic_DNA"/>
</dbReference>
<feature type="compositionally biased region" description="Acidic residues" evidence="8">
    <location>
        <begin position="333"/>
        <end position="343"/>
    </location>
</feature>
<feature type="region of interest" description="Disordered" evidence="8">
    <location>
        <begin position="74"/>
        <end position="105"/>
    </location>
</feature>
<evidence type="ECO:0000256" key="7">
    <source>
        <dbReference type="ARBA" id="ARBA00022833"/>
    </source>
</evidence>
<sequence length="512" mass="56573">MPTMHLAARTSSTAYTSRTMTFFSRLDTPTPGSSLLESSIPSSSSRSLFATPTNPTIYSPSTTSTTSTLVNLTPSISSSDTHGNSVASEPEYSRPSSTANFQPVKHPLDQDITGAAINAHSMSSSRLQLLSLSWTQAAAAQGGAAPITFVNEVDDEDDPFDLGFDSENRKITFRYLESRTTTSLQELFEPPDAQAFLRCDCVKDAEQDLDMHEDTDIEMLFGGTDPDIKPSKKKDKGKGKAIETTPVPYKVCSVANVCDCQGISELVDKDGKNINAYTAEGLFKFSSRYNPLASGIEVIECNQYCSCTLYECSNRVAQRPRTVPIEIFKTEPEDTDSETDKDEDQDKTKEHSKSSKRGWGVRCTTQDIKKGTVLGCYTGEIVHRQTANRLQGNHGTYVFDLDGRDPPPDEELDPNSQLYSIDARNCGNWTRFLNHSCHSNLAVYTAVWDTLPEQNIPHLVFFALENIPKGTEMTVDYHAGTPLPKQKRRNVKSRPPGTNECFCGAKRCRGWV</sequence>
<accession>A0AA38UD97</accession>
<feature type="region of interest" description="Disordered" evidence="8">
    <location>
        <begin position="325"/>
        <end position="356"/>
    </location>
</feature>
<evidence type="ECO:0000256" key="4">
    <source>
        <dbReference type="ARBA" id="ARBA00022679"/>
    </source>
</evidence>
<reference evidence="11" key="1">
    <citation type="submission" date="2022-08" db="EMBL/GenBank/DDBJ databases">
        <authorList>
            <consortium name="DOE Joint Genome Institute"/>
            <person name="Min B."/>
            <person name="Riley R."/>
            <person name="Sierra-Patev S."/>
            <person name="Naranjo-Ortiz M."/>
            <person name="Looney B."/>
            <person name="Konkel Z."/>
            <person name="Slot J.C."/>
            <person name="Sakamoto Y."/>
            <person name="Steenwyk J.L."/>
            <person name="Rokas A."/>
            <person name="Carro J."/>
            <person name="Camarero S."/>
            <person name="Ferreira P."/>
            <person name="Molpeceres G."/>
            <person name="Ruiz-Duenas F.J."/>
            <person name="Serrano A."/>
            <person name="Henrissat B."/>
            <person name="Drula E."/>
            <person name="Hughes K.W."/>
            <person name="Mata J.L."/>
            <person name="Ishikawa N.K."/>
            <person name="Vargas-Isla R."/>
            <person name="Ushijima S."/>
            <person name="Smith C.A."/>
            <person name="Ahrendt S."/>
            <person name="Andreopoulos W."/>
            <person name="He G."/>
            <person name="Labutti K."/>
            <person name="Lipzen A."/>
            <person name="Ng V."/>
            <person name="Sandor L."/>
            <person name="Barry K."/>
            <person name="Martinez A.T."/>
            <person name="Xiao Y."/>
            <person name="Gibbons J.G."/>
            <person name="Terashima K."/>
            <person name="Hibbett D.S."/>
            <person name="Grigoriev I.V."/>
        </authorList>
    </citation>
    <scope>NUCLEOTIDE SEQUENCE</scope>
    <source>
        <strain evidence="11">TFB9207</strain>
    </source>
</reference>
<dbReference type="PROSITE" id="PS50280">
    <property type="entry name" value="SET"/>
    <property type="match status" value="1"/>
</dbReference>
<dbReference type="GO" id="GO:0008168">
    <property type="term" value="F:methyltransferase activity"/>
    <property type="evidence" value="ECO:0007669"/>
    <property type="project" value="UniProtKB-KW"/>
</dbReference>
<dbReference type="InterPro" id="IPR046341">
    <property type="entry name" value="SET_dom_sf"/>
</dbReference>
<feature type="domain" description="Post-SET" evidence="10">
    <location>
        <begin position="497"/>
        <end position="512"/>
    </location>
</feature>
<feature type="region of interest" description="Disordered" evidence="8">
    <location>
        <begin position="220"/>
        <end position="240"/>
    </location>
</feature>
<evidence type="ECO:0000259" key="9">
    <source>
        <dbReference type="PROSITE" id="PS50280"/>
    </source>
</evidence>
<dbReference type="InterPro" id="IPR050973">
    <property type="entry name" value="H3K9_Histone-Lys_N-MTase"/>
</dbReference>
<keyword evidence="5" id="KW-0949">S-adenosyl-L-methionine</keyword>
<comment type="subcellular location">
    <subcellularLocation>
        <location evidence="1">Chromosome</location>
    </subcellularLocation>
</comment>
<keyword evidence="7" id="KW-0862">Zinc</keyword>
<evidence type="ECO:0000313" key="11">
    <source>
        <dbReference type="EMBL" id="KAJ3837421.1"/>
    </source>
</evidence>
<keyword evidence="12" id="KW-1185">Reference proteome</keyword>
<evidence type="ECO:0008006" key="13">
    <source>
        <dbReference type="Google" id="ProtNLM"/>
    </source>
</evidence>
<dbReference type="PANTHER" id="PTHR46223:SF3">
    <property type="entry name" value="HISTONE-LYSINE N-METHYLTRANSFERASE SET-23"/>
    <property type="match status" value="1"/>
</dbReference>
<feature type="compositionally biased region" description="Polar residues" evidence="8">
    <location>
        <begin position="76"/>
        <end position="87"/>
    </location>
</feature>
<dbReference type="AlphaFoldDB" id="A0AA38UD97"/>
<evidence type="ECO:0000256" key="2">
    <source>
        <dbReference type="ARBA" id="ARBA00022454"/>
    </source>
</evidence>
<keyword evidence="3" id="KW-0489">Methyltransferase</keyword>
<evidence type="ECO:0000259" key="10">
    <source>
        <dbReference type="PROSITE" id="PS50868"/>
    </source>
</evidence>
<evidence type="ECO:0000313" key="12">
    <source>
        <dbReference type="Proteomes" id="UP001163846"/>
    </source>
</evidence>
<gene>
    <name evidence="11" type="ORF">F5878DRAFT_217053</name>
</gene>
<feature type="domain" description="SET" evidence="9">
    <location>
        <begin position="323"/>
        <end position="478"/>
    </location>
</feature>
<comment type="caution">
    <text evidence="11">The sequence shown here is derived from an EMBL/GenBank/DDBJ whole genome shotgun (WGS) entry which is preliminary data.</text>
</comment>
<protein>
    <recommendedName>
        <fullName evidence="13">SET domain-containing protein</fullName>
    </recommendedName>
</protein>
<keyword evidence="4" id="KW-0808">Transferase</keyword>